<reference evidence="2" key="1">
    <citation type="journal article" date="2017" name="Genome Biol.">
        <title>Comparative genomics reveals high biological diversity and specific adaptations in the industrially and medically important fungal genus Aspergillus.</title>
        <authorList>
            <person name="de Vries R.P."/>
            <person name="Riley R."/>
            <person name="Wiebenga A."/>
            <person name="Aguilar-Osorio G."/>
            <person name="Amillis S."/>
            <person name="Uchima C.A."/>
            <person name="Anderluh G."/>
            <person name="Asadollahi M."/>
            <person name="Askin M."/>
            <person name="Barry K."/>
            <person name="Battaglia E."/>
            <person name="Bayram O."/>
            <person name="Benocci T."/>
            <person name="Braus-Stromeyer S.A."/>
            <person name="Caldana C."/>
            <person name="Canovas D."/>
            <person name="Cerqueira G.C."/>
            <person name="Chen F."/>
            <person name="Chen W."/>
            <person name="Choi C."/>
            <person name="Clum A."/>
            <person name="Dos Santos R.A."/>
            <person name="Damasio A.R."/>
            <person name="Diallinas G."/>
            <person name="Emri T."/>
            <person name="Fekete E."/>
            <person name="Flipphi M."/>
            <person name="Freyberg S."/>
            <person name="Gallo A."/>
            <person name="Gournas C."/>
            <person name="Habgood R."/>
            <person name="Hainaut M."/>
            <person name="Harispe M.L."/>
            <person name="Henrissat B."/>
            <person name="Hilden K.S."/>
            <person name="Hope R."/>
            <person name="Hossain A."/>
            <person name="Karabika E."/>
            <person name="Karaffa L."/>
            <person name="Karanyi Z."/>
            <person name="Krasevec N."/>
            <person name="Kuo A."/>
            <person name="Kusch H."/>
            <person name="LaButti K."/>
            <person name="Lagendijk E.L."/>
            <person name="Lapidus A."/>
            <person name="Levasseur A."/>
            <person name="Lindquist E."/>
            <person name="Lipzen A."/>
            <person name="Logrieco A.F."/>
            <person name="MacCabe A."/>
            <person name="Maekelae M.R."/>
            <person name="Malavazi I."/>
            <person name="Melin P."/>
            <person name="Meyer V."/>
            <person name="Mielnichuk N."/>
            <person name="Miskei M."/>
            <person name="Molnar A.P."/>
            <person name="Mule G."/>
            <person name="Ngan C.Y."/>
            <person name="Orejas M."/>
            <person name="Orosz E."/>
            <person name="Ouedraogo J.P."/>
            <person name="Overkamp K.M."/>
            <person name="Park H.-S."/>
            <person name="Perrone G."/>
            <person name="Piumi F."/>
            <person name="Punt P.J."/>
            <person name="Ram A.F."/>
            <person name="Ramon A."/>
            <person name="Rauscher S."/>
            <person name="Record E."/>
            <person name="Riano-Pachon D.M."/>
            <person name="Robert V."/>
            <person name="Roehrig J."/>
            <person name="Ruller R."/>
            <person name="Salamov A."/>
            <person name="Salih N.S."/>
            <person name="Samson R.A."/>
            <person name="Sandor E."/>
            <person name="Sanguinetti M."/>
            <person name="Schuetze T."/>
            <person name="Sepcic K."/>
            <person name="Shelest E."/>
            <person name="Sherlock G."/>
            <person name="Sophianopoulou V."/>
            <person name="Squina F.M."/>
            <person name="Sun H."/>
            <person name="Susca A."/>
            <person name="Todd R.B."/>
            <person name="Tsang A."/>
            <person name="Unkles S.E."/>
            <person name="van de Wiele N."/>
            <person name="van Rossen-Uffink D."/>
            <person name="Oliveira J.V."/>
            <person name="Vesth T.C."/>
            <person name="Visser J."/>
            <person name="Yu J.-H."/>
            <person name="Zhou M."/>
            <person name="Andersen M.R."/>
            <person name="Archer D.B."/>
            <person name="Baker S.E."/>
            <person name="Benoit I."/>
            <person name="Brakhage A.A."/>
            <person name="Braus G.H."/>
            <person name="Fischer R."/>
            <person name="Frisvad J.C."/>
            <person name="Goldman G.H."/>
            <person name="Houbraken J."/>
            <person name="Oakley B."/>
            <person name="Pocsi I."/>
            <person name="Scazzocchio C."/>
            <person name="Seiboth B."/>
            <person name="vanKuyk P.A."/>
            <person name="Wortman J."/>
            <person name="Dyer P.S."/>
            <person name="Grigoriev I.V."/>
        </authorList>
    </citation>
    <scope>NUCLEOTIDE SEQUENCE [LARGE SCALE GENOMIC DNA]</scope>
    <source>
        <strain evidence="2">ITEM 5010</strain>
    </source>
</reference>
<sequence>MLSATTRACHRPGIPLRCLECEISHSGTRHPLICVDFETNNTVVPGFKSVYFKLALTADDCLFLTVMHSSEGALIRMPSPGL</sequence>
<protein>
    <submittedName>
        <fullName evidence="1">Uncharacterized protein</fullName>
    </submittedName>
</protein>
<organism evidence="1 2">
    <name type="scientific">Aspergillus carbonarius (strain ITEM 5010)</name>
    <dbReference type="NCBI Taxonomy" id="602072"/>
    <lineage>
        <taxon>Eukaryota</taxon>
        <taxon>Fungi</taxon>
        <taxon>Dikarya</taxon>
        <taxon>Ascomycota</taxon>
        <taxon>Pezizomycotina</taxon>
        <taxon>Eurotiomycetes</taxon>
        <taxon>Eurotiomycetidae</taxon>
        <taxon>Eurotiales</taxon>
        <taxon>Aspergillaceae</taxon>
        <taxon>Aspergillus</taxon>
        <taxon>Aspergillus subgen. Circumdati</taxon>
    </lineage>
</organism>
<dbReference type="VEuPathDB" id="FungiDB:ASPCADRAFT_173596"/>
<keyword evidence="2" id="KW-1185">Reference proteome</keyword>
<dbReference type="OrthoDB" id="417697at2759"/>
<dbReference type="Proteomes" id="UP000188318">
    <property type="component" value="Unassembled WGS sequence"/>
</dbReference>
<proteinExistence type="predicted"/>
<dbReference type="AlphaFoldDB" id="A0A1R3RES5"/>
<dbReference type="EMBL" id="KV907505">
    <property type="protein sequence ID" value="OOF92957.1"/>
    <property type="molecule type" value="Genomic_DNA"/>
</dbReference>
<accession>A0A1R3RES5</accession>
<evidence type="ECO:0000313" key="2">
    <source>
        <dbReference type="Proteomes" id="UP000188318"/>
    </source>
</evidence>
<gene>
    <name evidence="1" type="ORF">ASPCADRAFT_173596</name>
</gene>
<name>A0A1R3RES5_ASPC5</name>
<evidence type="ECO:0000313" key="1">
    <source>
        <dbReference type="EMBL" id="OOF92957.1"/>
    </source>
</evidence>